<gene>
    <name evidence="8" type="primary">ssb2</name>
    <name evidence="8" type="ORF">H2201_005472</name>
</gene>
<proteinExistence type="inferred from homology"/>
<evidence type="ECO:0000313" key="9">
    <source>
        <dbReference type="Proteomes" id="UP001172684"/>
    </source>
</evidence>
<dbReference type="PANTHER" id="PTHR13989:SF16">
    <property type="entry name" value="REPLICATION PROTEIN A2"/>
    <property type="match status" value="1"/>
</dbReference>
<organism evidence="8 9">
    <name type="scientific">Coniosporium apollinis</name>
    <dbReference type="NCBI Taxonomy" id="61459"/>
    <lineage>
        <taxon>Eukaryota</taxon>
        <taxon>Fungi</taxon>
        <taxon>Dikarya</taxon>
        <taxon>Ascomycota</taxon>
        <taxon>Pezizomycotina</taxon>
        <taxon>Dothideomycetes</taxon>
        <taxon>Dothideomycetes incertae sedis</taxon>
        <taxon>Coniosporium</taxon>
    </lineage>
</organism>
<evidence type="ECO:0000256" key="2">
    <source>
        <dbReference type="ARBA" id="ARBA00007815"/>
    </source>
</evidence>
<keyword evidence="9" id="KW-1185">Reference proteome</keyword>
<keyword evidence="3" id="KW-0235">DNA replication</keyword>
<dbReference type="InterPro" id="IPR040260">
    <property type="entry name" value="RFA2-like"/>
</dbReference>
<dbReference type="PANTHER" id="PTHR13989">
    <property type="entry name" value="REPLICATION PROTEIN A-RELATED"/>
    <property type="match status" value="1"/>
</dbReference>
<evidence type="ECO:0000256" key="3">
    <source>
        <dbReference type="ARBA" id="ARBA00022705"/>
    </source>
</evidence>
<dbReference type="PIRSF" id="PIRSF036949">
    <property type="entry name" value="RPA32"/>
    <property type="match status" value="1"/>
</dbReference>
<dbReference type="InterPro" id="IPR014646">
    <property type="entry name" value="Rfa2/RPA32"/>
</dbReference>
<dbReference type="CDD" id="cd04478">
    <property type="entry name" value="RPA2_DBD_D"/>
    <property type="match status" value="1"/>
</dbReference>
<keyword evidence="5" id="KW-0539">Nucleus</keyword>
<dbReference type="Proteomes" id="UP001172684">
    <property type="component" value="Unassembled WGS sequence"/>
</dbReference>
<dbReference type="Gene3D" id="1.10.10.10">
    <property type="entry name" value="Winged helix-like DNA-binding domain superfamily/Winged helix DNA-binding domain"/>
    <property type="match status" value="1"/>
</dbReference>
<dbReference type="EMBL" id="JAPDRL010000041">
    <property type="protein sequence ID" value="KAJ9663751.1"/>
    <property type="molecule type" value="Genomic_DNA"/>
</dbReference>
<comment type="subcellular location">
    <subcellularLocation>
        <location evidence="1">Nucleus</location>
    </subcellularLocation>
</comment>
<name>A0ABQ9NPQ3_9PEZI</name>
<dbReference type="InterPro" id="IPR036390">
    <property type="entry name" value="WH_DNA-bd_sf"/>
</dbReference>
<reference evidence="8" key="1">
    <citation type="submission" date="2022-10" db="EMBL/GenBank/DDBJ databases">
        <title>Culturing micro-colonial fungi from biological soil crusts in the Mojave desert and describing Neophaeococcomyces mojavensis, and introducing the new genera and species Taxawa tesnikishii.</title>
        <authorList>
            <person name="Kurbessoian T."/>
            <person name="Stajich J.E."/>
        </authorList>
    </citation>
    <scope>NUCLEOTIDE SEQUENCE</scope>
    <source>
        <strain evidence="8">TK_1</strain>
    </source>
</reference>
<dbReference type="InterPro" id="IPR004365">
    <property type="entry name" value="NA-bd_OB_tRNA"/>
</dbReference>
<protein>
    <submittedName>
        <fullName evidence="8">Replication factor A protein 2</fullName>
    </submittedName>
</protein>
<keyword evidence="4" id="KW-0238">DNA-binding</keyword>
<dbReference type="InterPro" id="IPR036388">
    <property type="entry name" value="WH-like_DNA-bd_sf"/>
</dbReference>
<evidence type="ECO:0000256" key="5">
    <source>
        <dbReference type="ARBA" id="ARBA00023242"/>
    </source>
</evidence>
<evidence type="ECO:0000313" key="8">
    <source>
        <dbReference type="EMBL" id="KAJ9663751.1"/>
    </source>
</evidence>
<evidence type="ECO:0000256" key="1">
    <source>
        <dbReference type="ARBA" id="ARBA00004123"/>
    </source>
</evidence>
<evidence type="ECO:0000259" key="7">
    <source>
        <dbReference type="Pfam" id="PF08784"/>
    </source>
</evidence>
<dbReference type="InterPro" id="IPR014892">
    <property type="entry name" value="RPA_C"/>
</dbReference>
<dbReference type="SUPFAM" id="SSF46785">
    <property type="entry name" value="Winged helix' DNA-binding domain"/>
    <property type="match status" value="1"/>
</dbReference>
<dbReference type="InterPro" id="IPR012340">
    <property type="entry name" value="NA-bd_OB-fold"/>
</dbReference>
<dbReference type="Gene3D" id="2.40.50.140">
    <property type="entry name" value="Nucleic acid-binding proteins"/>
    <property type="match status" value="1"/>
</dbReference>
<feature type="domain" description="Replication protein A C-terminal" evidence="7">
    <location>
        <begin position="170"/>
        <end position="271"/>
    </location>
</feature>
<dbReference type="Pfam" id="PF08784">
    <property type="entry name" value="RPA_C"/>
    <property type="match status" value="1"/>
</dbReference>
<comment type="caution">
    <text evidence="8">The sequence shown here is derived from an EMBL/GenBank/DDBJ whole genome shotgun (WGS) entry which is preliminary data.</text>
</comment>
<evidence type="ECO:0000259" key="6">
    <source>
        <dbReference type="Pfam" id="PF01336"/>
    </source>
</evidence>
<comment type="similarity">
    <text evidence="2">Belongs to the replication factor A protein 2 family.</text>
</comment>
<evidence type="ECO:0000256" key="4">
    <source>
        <dbReference type="ARBA" id="ARBA00023125"/>
    </source>
</evidence>
<accession>A0ABQ9NPQ3</accession>
<dbReference type="SUPFAM" id="SSF50249">
    <property type="entry name" value="Nucleic acid-binding proteins"/>
    <property type="match status" value="1"/>
</dbReference>
<sequence>MDYSNQYTMTSYGAQGGAGGGGFIPGGSQNSPSGATREYGNETLRPVTIKQVLDAEQKPDSEFSLDGSRITQITLIGQVRNISTQTTNVTYKLDDGTGTLEVKQWIDSDAPTGLDGADSSKPNIVDNAYVRVWGKIKDFNNRRHVGAHVIRPIADYNEISYHLLEATVVHLYFTRGPPDAAAGKGGQGAVAYSGQQQIEYGGQGMGAFEPLPNGTSAAARKVYEVLKNSPQSNEGLHMQDIAGRGRMDMAEVGKGGDELLALGKIYTTVDDSTWAILDT</sequence>
<dbReference type="Pfam" id="PF01336">
    <property type="entry name" value="tRNA_anti-codon"/>
    <property type="match status" value="1"/>
</dbReference>
<feature type="domain" description="OB" evidence="6">
    <location>
        <begin position="73"/>
        <end position="147"/>
    </location>
</feature>